<evidence type="ECO:0000256" key="4">
    <source>
        <dbReference type="ARBA" id="ARBA00022448"/>
    </source>
</evidence>
<dbReference type="Pfam" id="PF10475">
    <property type="entry name" value="Vps54_N"/>
    <property type="match status" value="1"/>
</dbReference>
<evidence type="ECO:0000259" key="10">
    <source>
        <dbReference type="Pfam" id="PF10475"/>
    </source>
</evidence>
<protein>
    <recommendedName>
        <fullName evidence="3">Vacuolar protein sorting-associated protein 54</fullName>
    </recommendedName>
</protein>
<keyword evidence="5" id="KW-0653">Protein transport</keyword>
<evidence type="ECO:0000256" key="5">
    <source>
        <dbReference type="ARBA" id="ARBA00022927"/>
    </source>
</evidence>
<reference evidence="11 12" key="1">
    <citation type="journal article" date="2017" name="Gigascience">
        <title>Genome sequence of the small brown planthopper, Laodelphax striatellus.</title>
        <authorList>
            <person name="Zhu J."/>
            <person name="Jiang F."/>
            <person name="Wang X."/>
            <person name="Yang P."/>
            <person name="Bao Y."/>
            <person name="Zhao W."/>
            <person name="Wang W."/>
            <person name="Lu H."/>
            <person name="Wang Q."/>
            <person name="Cui N."/>
            <person name="Li J."/>
            <person name="Chen X."/>
            <person name="Luo L."/>
            <person name="Yu J."/>
            <person name="Kang L."/>
            <person name="Cui F."/>
        </authorList>
    </citation>
    <scope>NUCLEOTIDE SEQUENCE [LARGE SCALE GENOMIC DNA]</scope>
    <source>
        <strain evidence="11">Lst14</strain>
    </source>
</reference>
<accession>A0A482X1W4</accession>
<dbReference type="InterPro" id="IPR012501">
    <property type="entry name" value="Vps54_C"/>
</dbReference>
<dbReference type="PANTHER" id="PTHR12965">
    <property type="entry name" value="VACUOLAR PROTEIN SORTING 54"/>
    <property type="match status" value="1"/>
</dbReference>
<evidence type="ECO:0000256" key="3">
    <source>
        <dbReference type="ARBA" id="ARBA00017665"/>
    </source>
</evidence>
<evidence type="ECO:0000256" key="1">
    <source>
        <dbReference type="ARBA" id="ARBA00004601"/>
    </source>
</evidence>
<name>A0A482X1W4_LAOST</name>
<dbReference type="AlphaFoldDB" id="A0A482X1W4"/>
<dbReference type="OrthoDB" id="10259024at2759"/>
<dbReference type="PANTHER" id="PTHR12965:SF0">
    <property type="entry name" value="VACUOLAR PROTEIN SORTING-ASSOCIATED PROTEIN 54"/>
    <property type="match status" value="1"/>
</dbReference>
<dbReference type="GO" id="GO:0019905">
    <property type="term" value="F:syntaxin binding"/>
    <property type="evidence" value="ECO:0007669"/>
    <property type="project" value="TreeGrafter"/>
</dbReference>
<dbReference type="Pfam" id="PF07928">
    <property type="entry name" value="Vps54"/>
    <property type="match status" value="1"/>
</dbReference>
<dbReference type="STRING" id="195883.A0A482X1W4"/>
<comment type="subcellular location">
    <subcellularLocation>
        <location evidence="1">Golgi apparatus</location>
        <location evidence="1">trans-Golgi network</location>
    </subcellularLocation>
</comment>
<keyword evidence="4" id="KW-0813">Transport</keyword>
<evidence type="ECO:0000256" key="8">
    <source>
        <dbReference type="SAM" id="MobiDB-lite"/>
    </source>
</evidence>
<dbReference type="SMR" id="A0A482X1W4"/>
<feature type="domain" description="Vacuolar protein sorting-associated protein 54 N-terminal" evidence="10">
    <location>
        <begin position="274"/>
        <end position="426"/>
    </location>
</feature>
<feature type="compositionally biased region" description="Polar residues" evidence="8">
    <location>
        <begin position="553"/>
        <end position="566"/>
    </location>
</feature>
<evidence type="ECO:0000256" key="2">
    <source>
        <dbReference type="ARBA" id="ARBA00009150"/>
    </source>
</evidence>
<dbReference type="Gene3D" id="1.20.1280.130">
    <property type="match status" value="1"/>
</dbReference>
<evidence type="ECO:0000313" key="12">
    <source>
        <dbReference type="Proteomes" id="UP000291343"/>
    </source>
</evidence>
<comment type="similarity">
    <text evidence="2">Belongs to the VPS54 family.</text>
</comment>
<keyword evidence="7" id="KW-0175">Coiled coil</keyword>
<proteinExistence type="inferred from homology"/>
<comment type="caution">
    <text evidence="11">The sequence shown here is derived from an EMBL/GenBank/DDBJ whole genome shotgun (WGS) entry which is preliminary data.</text>
</comment>
<evidence type="ECO:0000256" key="7">
    <source>
        <dbReference type="ARBA" id="ARBA00023054"/>
    </source>
</evidence>
<dbReference type="GO" id="GO:0000938">
    <property type="term" value="C:GARP complex"/>
    <property type="evidence" value="ECO:0007669"/>
    <property type="project" value="InterPro"/>
</dbReference>
<dbReference type="GO" id="GO:0015031">
    <property type="term" value="P:protein transport"/>
    <property type="evidence" value="ECO:0007669"/>
    <property type="project" value="UniProtKB-KW"/>
</dbReference>
<dbReference type="InterPro" id="IPR019515">
    <property type="entry name" value="VPS54_N"/>
</dbReference>
<gene>
    <name evidence="11" type="ORF">LSTR_LSTR001173</name>
</gene>
<keyword evidence="12" id="KW-1185">Reference proteome</keyword>
<dbReference type="InParanoid" id="A0A482X1W4"/>
<feature type="region of interest" description="Disordered" evidence="8">
    <location>
        <begin position="83"/>
        <end position="108"/>
    </location>
</feature>
<feature type="region of interest" description="Disordered" evidence="8">
    <location>
        <begin position="545"/>
        <end position="566"/>
    </location>
</feature>
<feature type="domain" description="Vacuolar protein sorting-associated protein 54 C-terminal" evidence="9">
    <location>
        <begin position="759"/>
        <end position="887"/>
    </location>
</feature>
<dbReference type="Proteomes" id="UP000291343">
    <property type="component" value="Unassembled WGS sequence"/>
</dbReference>
<sequence length="1004" mass="113165">MASISTDDSASKYFLHRTNLICAYCSSTSFNQLPDFVKHLRQKHCTQEGGSFVCRYGDNRVCCTLPVEGVNDVDYEQHIYRHHVPTSNNNNNNRRKVSTASSSRSVDGGDVSKWTVYSASQNLPAVLNDPGKGKQKDFFTKTWGDGFVEVFDVPGPSYLPDITIQHFQSYLKKVAKRQRKHERLNLSVPKPHSHAELLQNFPNLRIGKPVDKLHFDVSTIPKIFLEQNFNLSSKKTFNEVFPHITADEAQSPRSPQTHLQLADSVASSSNSSAKLLQEKLTHYLDIVEVQIAQQVAQKSEAFFHAMTSHDTLMEQLGQTVSIVRTLREKIQSIDRDLVNGPLTIMNHERTKRNHYVVLEKLKLMSSVLQTQPTIQLLLSTPDYVAALDLIYTTQDLLAQELAGVHSFRHLSSELNEMVKVIDTLMAGEFERYATADLNRPLSESESGVLEGDKLSCIVLGMLRQGSWGFVDAYQKETVAAIKAAVKQTVIEVVAASDAPHHHHTTLEQQLKALTVEQWTLLLKNTTQSLLRLVTRVKNARDVMQRAADESAGRQPTVQLQSDSDSGNSAASISVMGCEHFLSADDYERVSHKLRSLLVYTCHYAQDRCAQLLSSRSLVWPEEDSSHNGDDSSGKMSFHWLAERATLTQLSQLSRHVESLSVNCELICPSATSSQSSQSHLRAAFKSQANRFMHKFHIEQMMKITLILENETWRQTEVPVVLQQLSSIHKRKFSLSKEEIDGMSEQTNNKPSPFLIIGTEKYAVVGTVLLLIGIISEYCVRAEDISVTSQALLRHLADLLQVFNSKSAQLVLGAEAVSDKTGLKKITSTNLALVMRALQLLLWLVPHIRMHFERLLPESTKMTALDQVTQQMRSHVKDVQTKLHAILEPIITTELRLWEAKPPVPSKPFQVICRQLRKLYEAVSNVLAEEQVAELYKNINTTFKDVLREQLIRMNIVNNGGPQHGLVTSELIFYLEDLKRIKALPENELSLNCMDDIWTKQPAVR</sequence>
<dbReference type="InterPro" id="IPR039745">
    <property type="entry name" value="Vps54"/>
</dbReference>
<evidence type="ECO:0000259" key="9">
    <source>
        <dbReference type="Pfam" id="PF07928"/>
    </source>
</evidence>
<dbReference type="GO" id="GO:0042147">
    <property type="term" value="P:retrograde transport, endosome to Golgi"/>
    <property type="evidence" value="ECO:0007669"/>
    <property type="project" value="InterPro"/>
</dbReference>
<evidence type="ECO:0000256" key="6">
    <source>
        <dbReference type="ARBA" id="ARBA00023034"/>
    </source>
</evidence>
<evidence type="ECO:0000313" key="11">
    <source>
        <dbReference type="EMBL" id="RZF39652.1"/>
    </source>
</evidence>
<keyword evidence="6" id="KW-0333">Golgi apparatus</keyword>
<dbReference type="GO" id="GO:0005829">
    <property type="term" value="C:cytosol"/>
    <property type="evidence" value="ECO:0007669"/>
    <property type="project" value="GOC"/>
</dbReference>
<dbReference type="EMBL" id="QKKF02019844">
    <property type="protein sequence ID" value="RZF39652.1"/>
    <property type="molecule type" value="Genomic_DNA"/>
</dbReference>
<dbReference type="GO" id="GO:0006896">
    <property type="term" value="P:Golgi to vacuole transport"/>
    <property type="evidence" value="ECO:0007669"/>
    <property type="project" value="TreeGrafter"/>
</dbReference>
<dbReference type="FunCoup" id="A0A482X1W4">
    <property type="interactions" value="1357"/>
</dbReference>
<organism evidence="11 12">
    <name type="scientific">Laodelphax striatellus</name>
    <name type="common">Small brown planthopper</name>
    <name type="synonym">Delphax striatella</name>
    <dbReference type="NCBI Taxonomy" id="195883"/>
    <lineage>
        <taxon>Eukaryota</taxon>
        <taxon>Metazoa</taxon>
        <taxon>Ecdysozoa</taxon>
        <taxon>Arthropoda</taxon>
        <taxon>Hexapoda</taxon>
        <taxon>Insecta</taxon>
        <taxon>Pterygota</taxon>
        <taxon>Neoptera</taxon>
        <taxon>Paraneoptera</taxon>
        <taxon>Hemiptera</taxon>
        <taxon>Auchenorrhyncha</taxon>
        <taxon>Fulgoroidea</taxon>
        <taxon>Delphacidae</taxon>
        <taxon>Criomorphinae</taxon>
        <taxon>Laodelphax</taxon>
    </lineage>
</organism>